<proteinExistence type="predicted"/>
<dbReference type="NCBIfam" id="TIGR00654">
    <property type="entry name" value="PhzF_family"/>
    <property type="match status" value="1"/>
</dbReference>
<organism evidence="2">
    <name type="scientific">Phaffia rhodozyma</name>
    <name type="common">Yeast</name>
    <name type="synonym">Xanthophyllomyces dendrorhous</name>
    <dbReference type="NCBI Taxonomy" id="264483"/>
    <lineage>
        <taxon>Eukaryota</taxon>
        <taxon>Fungi</taxon>
        <taxon>Dikarya</taxon>
        <taxon>Basidiomycota</taxon>
        <taxon>Agaricomycotina</taxon>
        <taxon>Tremellomycetes</taxon>
        <taxon>Cystofilobasidiales</taxon>
        <taxon>Mrakiaceae</taxon>
        <taxon>Phaffia</taxon>
    </lineage>
</organism>
<dbReference type="PANTHER" id="PTHR13774">
    <property type="entry name" value="PHENAZINE BIOSYNTHESIS PROTEIN"/>
    <property type="match status" value="1"/>
</dbReference>
<dbReference type="SUPFAM" id="SSF54506">
    <property type="entry name" value="Diaminopimelate epimerase-like"/>
    <property type="match status" value="1"/>
</dbReference>
<dbReference type="InterPro" id="IPR003719">
    <property type="entry name" value="Phenazine_PhzF-like"/>
</dbReference>
<reference evidence="2" key="1">
    <citation type="submission" date="2014-08" db="EMBL/GenBank/DDBJ databases">
        <authorList>
            <person name="Sharma Rahul"/>
            <person name="Thines Marco"/>
        </authorList>
    </citation>
    <scope>NUCLEOTIDE SEQUENCE</scope>
</reference>
<accession>A0A0F7STN5</accession>
<dbReference type="PIRSF" id="PIRSF016184">
    <property type="entry name" value="PhzC_PhzF"/>
    <property type="match status" value="1"/>
</dbReference>
<dbReference type="PANTHER" id="PTHR13774:SF32">
    <property type="entry name" value="ANTISENSE-ENHANCING SEQUENCE 1"/>
    <property type="match status" value="1"/>
</dbReference>
<protein>
    <submittedName>
        <fullName evidence="2">Predicted PhzC/PhzF-type epimerase</fullName>
    </submittedName>
</protein>
<evidence type="ECO:0000313" key="2">
    <source>
        <dbReference type="EMBL" id="CED84846.1"/>
    </source>
</evidence>
<dbReference type="Pfam" id="PF02567">
    <property type="entry name" value="PhzC-PhzF"/>
    <property type="match status" value="1"/>
</dbReference>
<dbReference type="EMBL" id="LN483166">
    <property type="protein sequence ID" value="CED84846.1"/>
    <property type="molecule type" value="Genomic_DNA"/>
</dbReference>
<dbReference type="AlphaFoldDB" id="A0A0F7STN5"/>
<dbReference type="Gene3D" id="3.10.310.10">
    <property type="entry name" value="Diaminopimelate Epimerase, Chain A, domain 1"/>
    <property type="match status" value="2"/>
</dbReference>
<dbReference type="GO" id="GO:0005737">
    <property type="term" value="C:cytoplasm"/>
    <property type="evidence" value="ECO:0007669"/>
    <property type="project" value="TreeGrafter"/>
</dbReference>
<feature type="active site" evidence="1">
    <location>
        <position position="53"/>
    </location>
</feature>
<name>A0A0F7STN5_PHARH</name>
<sequence length="324" mass="34539">MTAQKKLPFDIINVFTTSEDEPYSGNPLAVIHESHGLTTAQLQTIATQFNLSETSFPVIPSEEDAAKGVSYNTRIFTPGEELPFAGHPTLGTCFSLVQRSIISSDAQKAVQSCPKGLVPLQIHSPTQISLSSAPMYISSPVELPENLLVEGLGLSTDTAVVGKAGYLSSAGLLFYYVCLENESDVERAVPSTSVIIQILSQLGEENKEAVEKANQPLGVYLFYVEKLQGSQDLRVHARMFSTDTAEDPATGSACVGLAPALQAHGLLPSTTSSTTYNVSQGVEMGRPSKLTGRAIVKDGELVNCEVMGSSAKVAEGWILAPFKK</sequence>
<evidence type="ECO:0000256" key="1">
    <source>
        <dbReference type="PIRSR" id="PIRSR016184-1"/>
    </source>
</evidence>
<dbReference type="GO" id="GO:0016853">
    <property type="term" value="F:isomerase activity"/>
    <property type="evidence" value="ECO:0007669"/>
    <property type="project" value="TreeGrafter"/>
</dbReference>